<organism evidence="1">
    <name type="scientific">Sesamum radiatum</name>
    <name type="common">Black benniseed</name>
    <dbReference type="NCBI Taxonomy" id="300843"/>
    <lineage>
        <taxon>Eukaryota</taxon>
        <taxon>Viridiplantae</taxon>
        <taxon>Streptophyta</taxon>
        <taxon>Embryophyta</taxon>
        <taxon>Tracheophyta</taxon>
        <taxon>Spermatophyta</taxon>
        <taxon>Magnoliopsida</taxon>
        <taxon>eudicotyledons</taxon>
        <taxon>Gunneridae</taxon>
        <taxon>Pentapetalae</taxon>
        <taxon>asterids</taxon>
        <taxon>lamiids</taxon>
        <taxon>Lamiales</taxon>
        <taxon>Pedaliaceae</taxon>
        <taxon>Sesamum</taxon>
    </lineage>
</organism>
<comment type="caution">
    <text evidence="1">The sequence shown here is derived from an EMBL/GenBank/DDBJ whole genome shotgun (WGS) entry which is preliminary data.</text>
</comment>
<evidence type="ECO:0000313" key="1">
    <source>
        <dbReference type="EMBL" id="KAL0413425.1"/>
    </source>
</evidence>
<reference evidence="1" key="1">
    <citation type="submission" date="2020-06" db="EMBL/GenBank/DDBJ databases">
        <authorList>
            <person name="Li T."/>
            <person name="Hu X."/>
            <person name="Zhang T."/>
            <person name="Song X."/>
            <person name="Zhang H."/>
            <person name="Dai N."/>
            <person name="Sheng W."/>
            <person name="Hou X."/>
            <person name="Wei L."/>
        </authorList>
    </citation>
    <scope>NUCLEOTIDE SEQUENCE</scope>
    <source>
        <strain evidence="1">G02</strain>
        <tissue evidence="1">Leaf</tissue>
    </source>
</reference>
<dbReference type="AlphaFoldDB" id="A0AAW2U878"/>
<name>A0AAW2U878_SESRA</name>
<dbReference type="EMBL" id="JACGWJ010000006">
    <property type="protein sequence ID" value="KAL0413425.1"/>
    <property type="molecule type" value="Genomic_DNA"/>
</dbReference>
<gene>
    <name evidence="1" type="ORF">Sradi_1544200</name>
</gene>
<proteinExistence type="predicted"/>
<sequence>MMAEAKEDIKGVAISRHGPRASHLLFADDTLVLCQATQAKLRGVKCFLEQLEATFGLTANLEKSSMALNKNSMIKEWSELTAVLEVQIVEKHGKYLSLPASVGRSKKAVFQYIKDQIWLKLQSWRYLTYRKRPVWISFSRLFNLCLHL</sequence>
<reference evidence="1" key="2">
    <citation type="journal article" date="2024" name="Plant">
        <title>Genomic evolution and insights into agronomic trait innovations of Sesamum species.</title>
        <authorList>
            <person name="Miao H."/>
            <person name="Wang L."/>
            <person name="Qu L."/>
            <person name="Liu H."/>
            <person name="Sun Y."/>
            <person name="Le M."/>
            <person name="Wang Q."/>
            <person name="Wei S."/>
            <person name="Zheng Y."/>
            <person name="Lin W."/>
            <person name="Duan Y."/>
            <person name="Cao H."/>
            <person name="Xiong S."/>
            <person name="Wang X."/>
            <person name="Wei L."/>
            <person name="Li C."/>
            <person name="Ma Q."/>
            <person name="Ju M."/>
            <person name="Zhao R."/>
            <person name="Li G."/>
            <person name="Mu C."/>
            <person name="Tian Q."/>
            <person name="Mei H."/>
            <person name="Zhang T."/>
            <person name="Gao T."/>
            <person name="Zhang H."/>
        </authorList>
    </citation>
    <scope>NUCLEOTIDE SEQUENCE</scope>
    <source>
        <strain evidence="1">G02</strain>
    </source>
</reference>
<protein>
    <recommendedName>
        <fullName evidence="2">Reverse transcriptase domain-containing protein</fullName>
    </recommendedName>
</protein>
<accession>A0AAW2U878</accession>
<evidence type="ECO:0008006" key="2">
    <source>
        <dbReference type="Google" id="ProtNLM"/>
    </source>
</evidence>